<dbReference type="EMBL" id="CP003600">
    <property type="protein sequence ID" value="AFY91942.1"/>
    <property type="molecule type" value="Genomic_DNA"/>
</dbReference>
<evidence type="ECO:0008006" key="4">
    <source>
        <dbReference type="Google" id="ProtNLM"/>
    </source>
</evidence>
<dbReference type="KEGG" id="cmp:Cha6605_0667"/>
<dbReference type="STRING" id="1173020.Cha6605_0667"/>
<evidence type="ECO:0000313" key="3">
    <source>
        <dbReference type="Proteomes" id="UP000010366"/>
    </source>
</evidence>
<keyword evidence="1" id="KW-0812">Transmembrane</keyword>
<dbReference type="InterPro" id="IPR021215">
    <property type="entry name" value="DUF2752"/>
</dbReference>
<keyword evidence="3" id="KW-1185">Reference proteome</keyword>
<proteinExistence type="predicted"/>
<evidence type="ECO:0000313" key="2">
    <source>
        <dbReference type="EMBL" id="AFY91942.1"/>
    </source>
</evidence>
<name>K9UA16_CHAP6</name>
<dbReference type="AlphaFoldDB" id="K9UA16"/>
<dbReference type="HOGENOM" id="CLU_142309_0_0_3"/>
<keyword evidence="1" id="KW-1133">Transmembrane helix</keyword>
<feature type="transmembrane region" description="Helical" evidence="1">
    <location>
        <begin position="62"/>
        <end position="80"/>
    </location>
</feature>
<organism evidence="2 3">
    <name type="scientific">Chamaesiphon minutus (strain ATCC 27169 / PCC 6605)</name>
    <dbReference type="NCBI Taxonomy" id="1173020"/>
    <lineage>
        <taxon>Bacteria</taxon>
        <taxon>Bacillati</taxon>
        <taxon>Cyanobacteriota</taxon>
        <taxon>Cyanophyceae</taxon>
        <taxon>Gomontiellales</taxon>
        <taxon>Chamaesiphonaceae</taxon>
        <taxon>Chamaesiphon</taxon>
    </lineage>
</organism>
<evidence type="ECO:0000256" key="1">
    <source>
        <dbReference type="SAM" id="Phobius"/>
    </source>
</evidence>
<reference evidence="2 3" key="1">
    <citation type="submission" date="2012-05" db="EMBL/GenBank/DDBJ databases">
        <title>Finished chromosome of genome of Chamaesiphon sp. PCC 6605.</title>
        <authorList>
            <consortium name="US DOE Joint Genome Institute"/>
            <person name="Gugger M."/>
            <person name="Coursin T."/>
            <person name="Rippka R."/>
            <person name="Tandeau De Marsac N."/>
            <person name="Huntemann M."/>
            <person name="Wei C.-L."/>
            <person name="Han J."/>
            <person name="Detter J.C."/>
            <person name="Han C."/>
            <person name="Tapia R."/>
            <person name="Chen A."/>
            <person name="Kyrpides N."/>
            <person name="Mavromatis K."/>
            <person name="Markowitz V."/>
            <person name="Szeto E."/>
            <person name="Ivanova N."/>
            <person name="Pagani I."/>
            <person name="Pati A."/>
            <person name="Goodwin L."/>
            <person name="Nordberg H.P."/>
            <person name="Cantor M.N."/>
            <person name="Hua S.X."/>
            <person name="Woyke T."/>
            <person name="Kerfeld C.A."/>
        </authorList>
    </citation>
    <scope>NUCLEOTIDE SEQUENCE [LARGE SCALE GENOMIC DNA]</scope>
    <source>
        <strain evidence="3">ATCC 27169 / PCC 6605</strain>
    </source>
</reference>
<feature type="transmembrane region" description="Helical" evidence="1">
    <location>
        <begin position="100"/>
        <end position="117"/>
    </location>
</feature>
<keyword evidence="1" id="KW-0472">Membrane</keyword>
<accession>K9UA16</accession>
<sequence>MGLGICAAPLISSCFYAAGYRISSIFCPLRHWFGLICPSCGMTRSFVALVRGDWRQAIDYHLFGPLLFICLGVILAHGIWELKSGCHQQAFYLKWLTNPHLQTAIALAFSGYYLLRLNSIILTTAL</sequence>
<dbReference type="Proteomes" id="UP000010366">
    <property type="component" value="Chromosome"/>
</dbReference>
<dbReference type="Pfam" id="PF10825">
    <property type="entry name" value="DUF2752"/>
    <property type="match status" value="1"/>
</dbReference>
<dbReference type="eggNOG" id="ENOG503325J">
    <property type="taxonomic scope" value="Bacteria"/>
</dbReference>
<protein>
    <recommendedName>
        <fullName evidence="4">DUF2752 domain-containing protein</fullName>
    </recommendedName>
</protein>
<gene>
    <name evidence="2" type="ORF">Cha6605_0667</name>
</gene>